<dbReference type="SUPFAM" id="SSF48403">
    <property type="entry name" value="Ankyrin repeat"/>
    <property type="match status" value="1"/>
</dbReference>
<evidence type="ECO:0000256" key="1">
    <source>
        <dbReference type="ARBA" id="ARBA00004175"/>
    </source>
</evidence>
<feature type="repeat" description="ANK" evidence="15">
    <location>
        <begin position="209"/>
        <end position="241"/>
    </location>
</feature>
<dbReference type="OrthoDB" id="19174at2759"/>
<evidence type="ECO:0000256" key="9">
    <source>
        <dbReference type="ARBA" id="ARBA00023043"/>
    </source>
</evidence>
<sequence>MNVKQQLFKYCATGNYKQLRRLINENVNLNVRDEKGNSCVHYASKSNNVNVLQLLIVNGADLNGKNDAGLSPLHQAVTSGAESCVSLLLKKGVRVNQFTNKGVTELMIAVQMKGLCEFSIIKQLVNHEEINLRAISSDRQRQTALHYAAFSGNAFAVKIILEKDASLHEIQNEFKNLPIHLAVSSRFNDVIRAIHGAIPNLNLNAKGHKLLTPLQMAVKFGNFSTIELLVHLKADCNVFDTDANSVLHIAVQGFNDCCHGRKKNNCGQKGNDSKDFKRVREYLSATQHINCAYFAVLYLLVEKCNANIYAKNNQNQTPLDLISHDTRVMNMMRAAYHSNEEIKNKQSMLKSDDYSLDFELSDEDLFRSKSIEDLTSEANSVKSFAHESVKLKAEVQNLNERVKELEIIVKKLQIEIKQFNDKGSSRISQNITKKYLAMCCQCSKRAEYSLLCSHKLCENCYEENNCQCIICKEI</sequence>
<dbReference type="SMART" id="SM00248">
    <property type="entry name" value="ANK"/>
    <property type="match status" value="7"/>
</dbReference>
<dbReference type="STRING" id="299467.A0A443S1G1"/>
<dbReference type="PROSITE" id="PS50088">
    <property type="entry name" value="ANK_REPEAT"/>
    <property type="match status" value="4"/>
</dbReference>
<comment type="subcellular location">
    <subcellularLocation>
        <location evidence="1">Target cell membrane</location>
    </subcellularLocation>
</comment>
<evidence type="ECO:0000256" key="2">
    <source>
        <dbReference type="ARBA" id="ARBA00022483"/>
    </source>
</evidence>
<keyword evidence="8" id="KW-0638">Presynaptic neurotoxin</keyword>
<comment type="subunit">
    <text evidence="13">Homotetramer in membranes.</text>
</comment>
<dbReference type="PANTHER" id="PTHR24198">
    <property type="entry name" value="ANKYRIN REPEAT AND PROTEIN KINASE DOMAIN-CONTAINING PROTEIN"/>
    <property type="match status" value="1"/>
</dbReference>
<keyword evidence="9 15" id="KW-0040">ANK repeat</keyword>
<name>A0A443S1G1_9ACAR</name>
<dbReference type="GO" id="GO:0008270">
    <property type="term" value="F:zinc ion binding"/>
    <property type="evidence" value="ECO:0007669"/>
    <property type="project" value="UniProtKB-KW"/>
</dbReference>
<keyword evidence="16" id="KW-0175">Coiled coil</keyword>
<keyword evidence="8" id="KW-0800">Toxin</keyword>
<protein>
    <recommendedName>
        <fullName evidence="14">Alpha-latrotoxin</fullName>
    </recommendedName>
</protein>
<dbReference type="Pfam" id="PF00023">
    <property type="entry name" value="Ank"/>
    <property type="match status" value="1"/>
</dbReference>
<keyword evidence="6" id="KW-0863">Zinc-finger</keyword>
<reference evidence="17 18" key="1">
    <citation type="journal article" date="2018" name="Gigascience">
        <title>Genomes of trombidid mites reveal novel predicted allergens and laterally-transferred genes associated with secondary metabolism.</title>
        <authorList>
            <person name="Dong X."/>
            <person name="Chaisiri K."/>
            <person name="Xia D."/>
            <person name="Armstrong S.D."/>
            <person name="Fang Y."/>
            <person name="Donnelly M.J."/>
            <person name="Kadowaki T."/>
            <person name="McGarry J.W."/>
            <person name="Darby A.C."/>
            <person name="Makepeace B.L."/>
        </authorList>
    </citation>
    <scope>NUCLEOTIDE SEQUENCE [LARGE SCALE GENOMIC DNA]</scope>
    <source>
        <strain evidence="17">UoL-UT</strain>
    </source>
</reference>
<evidence type="ECO:0000256" key="14">
    <source>
        <dbReference type="ARBA" id="ARBA00049811"/>
    </source>
</evidence>
<keyword evidence="7" id="KW-0862">Zinc</keyword>
<dbReference type="PROSITE" id="PS50297">
    <property type="entry name" value="ANK_REP_REGION"/>
    <property type="match status" value="3"/>
</dbReference>
<dbReference type="InterPro" id="IPR002110">
    <property type="entry name" value="Ankyrin_rpt"/>
</dbReference>
<evidence type="ECO:0000256" key="13">
    <source>
        <dbReference type="ARBA" id="ARBA00049715"/>
    </source>
</evidence>
<evidence type="ECO:0000256" key="11">
    <source>
        <dbReference type="ARBA" id="ARBA00023298"/>
    </source>
</evidence>
<dbReference type="InterPro" id="IPR017907">
    <property type="entry name" value="Znf_RING_CS"/>
</dbReference>
<keyword evidence="10" id="KW-0472">Membrane</keyword>
<keyword evidence="3" id="KW-1052">Target cell membrane</keyword>
<dbReference type="VEuPathDB" id="VectorBase:LDEU010653"/>
<proteinExistence type="inferred from homology"/>
<evidence type="ECO:0000256" key="16">
    <source>
        <dbReference type="SAM" id="Coils"/>
    </source>
</evidence>
<dbReference type="GO" id="GO:0044218">
    <property type="term" value="C:other organism cell membrane"/>
    <property type="evidence" value="ECO:0007669"/>
    <property type="project" value="UniProtKB-KW"/>
</dbReference>
<evidence type="ECO:0000256" key="10">
    <source>
        <dbReference type="ARBA" id="ARBA00023136"/>
    </source>
</evidence>
<evidence type="ECO:0000256" key="15">
    <source>
        <dbReference type="PROSITE-ProRule" id="PRU00023"/>
    </source>
</evidence>
<keyword evidence="11" id="KW-1053">Target membrane</keyword>
<feature type="repeat" description="ANK" evidence="15">
    <location>
        <begin position="68"/>
        <end position="100"/>
    </location>
</feature>
<evidence type="ECO:0000256" key="5">
    <source>
        <dbReference type="ARBA" id="ARBA00022737"/>
    </source>
</evidence>
<evidence type="ECO:0000256" key="8">
    <source>
        <dbReference type="ARBA" id="ARBA00023028"/>
    </source>
</evidence>
<dbReference type="GO" id="GO:0006887">
    <property type="term" value="P:exocytosis"/>
    <property type="evidence" value="ECO:0007669"/>
    <property type="project" value="UniProtKB-KW"/>
</dbReference>
<evidence type="ECO:0000256" key="4">
    <source>
        <dbReference type="ARBA" id="ARBA00022723"/>
    </source>
</evidence>
<dbReference type="Gene3D" id="1.25.40.20">
    <property type="entry name" value="Ankyrin repeat-containing domain"/>
    <property type="match status" value="2"/>
</dbReference>
<keyword evidence="4" id="KW-0479">Metal-binding</keyword>
<evidence type="ECO:0000256" key="3">
    <source>
        <dbReference type="ARBA" id="ARBA00022537"/>
    </source>
</evidence>
<dbReference type="InterPro" id="IPR036770">
    <property type="entry name" value="Ankyrin_rpt-contain_sf"/>
</dbReference>
<gene>
    <name evidence="17" type="ORF">B4U80_03488</name>
</gene>
<keyword evidence="8" id="KW-0528">Neurotoxin</keyword>
<dbReference type="GO" id="GO:0044231">
    <property type="term" value="C:host cell presynaptic membrane"/>
    <property type="evidence" value="ECO:0007669"/>
    <property type="project" value="UniProtKB-KW"/>
</dbReference>
<comment type="caution">
    <text evidence="17">The sequence shown here is derived from an EMBL/GenBank/DDBJ whole genome shotgun (WGS) entry which is preliminary data.</text>
</comment>
<keyword evidence="5" id="KW-0677">Repeat</keyword>
<dbReference type="Pfam" id="PF12796">
    <property type="entry name" value="Ank_2"/>
    <property type="match status" value="2"/>
</dbReference>
<dbReference type="AlphaFoldDB" id="A0A443S1G1"/>
<dbReference type="PANTHER" id="PTHR24198:SF165">
    <property type="entry name" value="ANKYRIN REPEAT-CONTAINING PROTEIN-RELATED"/>
    <property type="match status" value="1"/>
</dbReference>
<organism evidence="17 18">
    <name type="scientific">Leptotrombidium deliense</name>
    <dbReference type="NCBI Taxonomy" id="299467"/>
    <lineage>
        <taxon>Eukaryota</taxon>
        <taxon>Metazoa</taxon>
        <taxon>Ecdysozoa</taxon>
        <taxon>Arthropoda</taxon>
        <taxon>Chelicerata</taxon>
        <taxon>Arachnida</taxon>
        <taxon>Acari</taxon>
        <taxon>Acariformes</taxon>
        <taxon>Trombidiformes</taxon>
        <taxon>Prostigmata</taxon>
        <taxon>Anystina</taxon>
        <taxon>Parasitengona</taxon>
        <taxon>Trombiculoidea</taxon>
        <taxon>Trombiculidae</taxon>
        <taxon>Leptotrombidium</taxon>
    </lineage>
</organism>
<evidence type="ECO:0000256" key="7">
    <source>
        <dbReference type="ARBA" id="ARBA00022833"/>
    </source>
</evidence>
<comment type="similarity">
    <text evidence="12">Belongs to the cationic peptide 01 (latrotoxin) family. 03 (alpha-latrotoxin) subfamily.</text>
</comment>
<dbReference type="Proteomes" id="UP000288716">
    <property type="component" value="Unassembled WGS sequence"/>
</dbReference>
<feature type="coiled-coil region" evidence="16">
    <location>
        <begin position="381"/>
        <end position="422"/>
    </location>
</feature>
<feature type="repeat" description="ANK" evidence="15">
    <location>
        <begin position="35"/>
        <end position="67"/>
    </location>
</feature>
<dbReference type="EMBL" id="NCKV01012488">
    <property type="protein sequence ID" value="RWS21387.1"/>
    <property type="molecule type" value="Genomic_DNA"/>
</dbReference>
<keyword evidence="2" id="KW-0268">Exocytosis</keyword>
<evidence type="ECO:0000256" key="6">
    <source>
        <dbReference type="ARBA" id="ARBA00022771"/>
    </source>
</evidence>
<dbReference type="PROSITE" id="PS00518">
    <property type="entry name" value="ZF_RING_1"/>
    <property type="match status" value="1"/>
</dbReference>
<evidence type="ECO:0000256" key="12">
    <source>
        <dbReference type="ARBA" id="ARBA00049657"/>
    </source>
</evidence>
<evidence type="ECO:0000313" key="17">
    <source>
        <dbReference type="EMBL" id="RWS21387.1"/>
    </source>
</evidence>
<keyword evidence="18" id="KW-1185">Reference proteome</keyword>
<evidence type="ECO:0000313" key="18">
    <source>
        <dbReference type="Proteomes" id="UP000288716"/>
    </source>
</evidence>
<accession>A0A443S1G1</accession>
<feature type="repeat" description="ANK" evidence="15">
    <location>
        <begin position="140"/>
        <end position="172"/>
    </location>
</feature>